<dbReference type="InterPro" id="IPR001806">
    <property type="entry name" value="Small_GTPase"/>
</dbReference>
<comment type="subcellular location">
    <subcellularLocation>
        <location evidence="1 11">Membrane</location>
        <topology evidence="1 11">Single-pass type II membrane protein</topology>
    </subcellularLocation>
</comment>
<reference evidence="12" key="2">
    <citation type="submission" date="2020-06" db="EMBL/GenBank/DDBJ databases">
        <authorList>
            <person name="Sheffer M."/>
        </authorList>
    </citation>
    <scope>NUCLEOTIDE SEQUENCE</scope>
</reference>
<dbReference type="SMART" id="SM00173">
    <property type="entry name" value="RAS"/>
    <property type="match status" value="1"/>
</dbReference>
<evidence type="ECO:0000256" key="4">
    <source>
        <dbReference type="ARBA" id="ARBA00022692"/>
    </source>
</evidence>
<evidence type="ECO:0000256" key="11">
    <source>
        <dbReference type="RuleBase" id="RU364122"/>
    </source>
</evidence>
<accession>A0A8T0E6X2</accession>
<dbReference type="AlphaFoldDB" id="A0A8T0E6X2"/>
<dbReference type="Pfam" id="PF00071">
    <property type="entry name" value="Ras"/>
    <property type="match status" value="1"/>
</dbReference>
<dbReference type="Proteomes" id="UP000807504">
    <property type="component" value="Unassembled WGS sequence"/>
</dbReference>
<evidence type="ECO:0000256" key="1">
    <source>
        <dbReference type="ARBA" id="ARBA00004606"/>
    </source>
</evidence>
<keyword evidence="9 11" id="KW-0472">Membrane</keyword>
<dbReference type="GO" id="GO:0005525">
    <property type="term" value="F:GTP binding"/>
    <property type="evidence" value="ECO:0007669"/>
    <property type="project" value="UniProtKB-KW"/>
</dbReference>
<evidence type="ECO:0000256" key="3">
    <source>
        <dbReference type="ARBA" id="ARBA00022679"/>
    </source>
</evidence>
<evidence type="ECO:0000313" key="12">
    <source>
        <dbReference type="EMBL" id="KAF8767533.1"/>
    </source>
</evidence>
<evidence type="ECO:0000256" key="9">
    <source>
        <dbReference type="ARBA" id="ARBA00023136"/>
    </source>
</evidence>
<keyword evidence="10" id="KW-0325">Glycoprotein</keyword>
<dbReference type="PANTHER" id="PTHR12812:SF0">
    <property type="entry name" value="HEPARAN-SULFATE 6-O-SULFOTRANSFERASE"/>
    <property type="match status" value="1"/>
</dbReference>
<comment type="function">
    <text evidence="11">6-O-sulfation enzyme which catalyzes the transfer of sulfate from 3'-phosphoadenosine 5'-phosphosulfate (PAPS) to position 6 of the N-sulfoglucosamine residue (GlcNS) of heparan sulfate.</text>
</comment>
<comment type="catalytic activity">
    <reaction evidence="11">
        <text>alpha-D-glucosaminyl-[heparan sulfate](n) + 3'-phosphoadenylyl sulfate = 6-sulfo-alpha-D-glucosaminyl-[heparan sulfate](n) + adenosine 3',5'-bisphosphate + H(+)</text>
        <dbReference type="Rhea" id="RHEA:56604"/>
        <dbReference type="Rhea" id="RHEA-COMP:9830"/>
        <dbReference type="Rhea" id="RHEA-COMP:14621"/>
        <dbReference type="ChEBI" id="CHEBI:15378"/>
        <dbReference type="ChEBI" id="CHEBI:58339"/>
        <dbReference type="ChEBI" id="CHEBI:58343"/>
        <dbReference type="ChEBI" id="CHEBI:58388"/>
        <dbReference type="ChEBI" id="CHEBI:140604"/>
    </reaction>
</comment>
<dbReference type="Gene3D" id="3.40.50.300">
    <property type="entry name" value="P-loop containing nucleotide triphosphate hydrolases"/>
    <property type="match status" value="2"/>
</dbReference>
<gene>
    <name evidence="12" type="ORF">HNY73_020474</name>
</gene>
<keyword evidence="3 11" id="KW-0808">Transferase</keyword>
<sequence>MTSPNRPIKLVVVGDGTVGKTCMLIAYTTGSFPEGEYVPTVFDNYAGTMDCDGVRVSTTLWDTAGQEDYERLRPLSYPGTDGFLLCFSVDNNRSYENIITKWYGEVKHHCPRTPIILVGTKTDLRDNSSSKENFISKTQGKKLAAKIKAVKYMECSAKEFTGVKEVFEEAVRAVLNPRHSPKVLHHWLCPDKVCALSNWHYSQFRYPSWSKLSLKHVVADNLGRPLTFLSHPLIKERLKVVDVHDKLSFDELIRSDFHFDIKGSDVIVFLHIQKTGGTSFGRHLVRDLDLEQPCQCRKGRKKCRCYRPDSDDKYWLFSRYSTGWKCGLHADWTELTNCVESAMDQTEKGSAKRRYFYITLLREPVARFLSEFRHVQRGATWKTSRHLCDGRPPTPEELPQCFAGEDWRDVSLNEFMTCHSNLAINRQTRMLADLTLVGCYNTSAMPPRDRDMLMLASAKENLRKMAFFGLCEYQKISQYLFESTFHLHFLQPFHQLNETHGSLARSEISEDDIKKIRRLNHLDIQLYEYATTLLKHRFEIVKKKDKNFEEHFKNLGKKKSTSDGYGSGLKES</sequence>
<reference evidence="12" key="1">
    <citation type="journal article" date="2020" name="bioRxiv">
        <title>Chromosome-level reference genome of the European wasp spider Argiope bruennichi: a resource for studies on range expansion and evolutionary adaptation.</title>
        <authorList>
            <person name="Sheffer M.M."/>
            <person name="Hoppe A."/>
            <person name="Krehenwinkel H."/>
            <person name="Uhl G."/>
            <person name="Kuss A.W."/>
            <person name="Jensen L."/>
            <person name="Jensen C."/>
            <person name="Gillespie R.G."/>
            <person name="Hoff K.J."/>
            <person name="Prost S."/>
        </authorList>
    </citation>
    <scope>NUCLEOTIDE SEQUENCE</scope>
</reference>
<organism evidence="12 13">
    <name type="scientific">Argiope bruennichi</name>
    <name type="common">Wasp spider</name>
    <name type="synonym">Aranea bruennichi</name>
    <dbReference type="NCBI Taxonomy" id="94029"/>
    <lineage>
        <taxon>Eukaryota</taxon>
        <taxon>Metazoa</taxon>
        <taxon>Ecdysozoa</taxon>
        <taxon>Arthropoda</taxon>
        <taxon>Chelicerata</taxon>
        <taxon>Arachnida</taxon>
        <taxon>Araneae</taxon>
        <taxon>Araneomorphae</taxon>
        <taxon>Entelegynae</taxon>
        <taxon>Araneoidea</taxon>
        <taxon>Araneidae</taxon>
        <taxon>Argiope</taxon>
    </lineage>
</organism>
<dbReference type="FunFam" id="3.40.50.300:FF:000347">
    <property type="entry name" value="Heparan-sulfate 6-O-sulfotransferase"/>
    <property type="match status" value="1"/>
</dbReference>
<keyword evidence="4" id="KW-0812">Transmembrane</keyword>
<dbReference type="PROSITE" id="PS51420">
    <property type="entry name" value="RHO"/>
    <property type="match status" value="1"/>
</dbReference>
<evidence type="ECO:0000256" key="2">
    <source>
        <dbReference type="ARBA" id="ARBA00010109"/>
    </source>
</evidence>
<dbReference type="CDD" id="cd00157">
    <property type="entry name" value="Rho"/>
    <property type="match status" value="1"/>
</dbReference>
<evidence type="ECO:0000256" key="5">
    <source>
        <dbReference type="ARBA" id="ARBA00022741"/>
    </source>
</evidence>
<keyword evidence="5" id="KW-0547">Nucleotide-binding</keyword>
<dbReference type="EC" id="2.8.2.-" evidence="11"/>
<dbReference type="PROSITE" id="PS51419">
    <property type="entry name" value="RAB"/>
    <property type="match status" value="1"/>
</dbReference>
<keyword evidence="7" id="KW-1133">Transmembrane helix</keyword>
<evidence type="ECO:0000313" key="13">
    <source>
        <dbReference type="Proteomes" id="UP000807504"/>
    </source>
</evidence>
<dbReference type="SMART" id="SM00174">
    <property type="entry name" value="RHO"/>
    <property type="match status" value="1"/>
</dbReference>
<dbReference type="PROSITE" id="PS51421">
    <property type="entry name" value="RAS"/>
    <property type="match status" value="1"/>
</dbReference>
<dbReference type="InterPro" id="IPR010635">
    <property type="entry name" value="Heparan_SO4-6-sulfoTrfase"/>
</dbReference>
<dbReference type="SMART" id="SM00176">
    <property type="entry name" value="RAN"/>
    <property type="match status" value="1"/>
</dbReference>
<protein>
    <recommendedName>
        <fullName evidence="11">Heparan-sulfate 6-O-sulfotransferase</fullName>
        <ecNumber evidence="11">2.8.2.-</ecNumber>
    </recommendedName>
</protein>
<dbReference type="PANTHER" id="PTHR12812">
    <property type="entry name" value="HEPARAN SULFATE 6-O-SULFOTRANSFERASE 3"/>
    <property type="match status" value="1"/>
</dbReference>
<dbReference type="SUPFAM" id="SSF52540">
    <property type="entry name" value="P-loop containing nucleoside triphosphate hydrolases"/>
    <property type="match status" value="2"/>
</dbReference>
<dbReference type="NCBIfam" id="TIGR00231">
    <property type="entry name" value="small_GTP"/>
    <property type="match status" value="1"/>
</dbReference>
<comment type="caution">
    <text evidence="12">The sequence shown here is derived from an EMBL/GenBank/DDBJ whole genome shotgun (WGS) entry which is preliminary data.</text>
</comment>
<evidence type="ECO:0000256" key="10">
    <source>
        <dbReference type="ARBA" id="ARBA00023180"/>
    </source>
</evidence>
<dbReference type="SMART" id="SM00175">
    <property type="entry name" value="RAB"/>
    <property type="match status" value="1"/>
</dbReference>
<evidence type="ECO:0000256" key="8">
    <source>
        <dbReference type="ARBA" id="ARBA00023134"/>
    </source>
</evidence>
<dbReference type="InterPro" id="IPR005225">
    <property type="entry name" value="Small_GTP-bd"/>
</dbReference>
<dbReference type="InterPro" id="IPR005331">
    <property type="entry name" value="Sulfotransferase"/>
</dbReference>
<dbReference type="PRINTS" id="PR00449">
    <property type="entry name" value="RASTRNSFRMNG"/>
</dbReference>
<proteinExistence type="inferred from homology"/>
<dbReference type="FunFam" id="3.40.50.300:FF:000118">
    <property type="entry name" value="Rho-related GTP-binding protein RhoG"/>
    <property type="match status" value="1"/>
</dbReference>
<keyword evidence="6 11" id="KW-0735">Signal-anchor</keyword>
<comment type="similarity">
    <text evidence="2 11">Belongs to the sulfotransferase 6 family.</text>
</comment>
<dbReference type="GO" id="GO:0017095">
    <property type="term" value="F:heparan sulfate 6-sulfotransferase activity"/>
    <property type="evidence" value="ECO:0007669"/>
    <property type="project" value="TreeGrafter"/>
</dbReference>
<dbReference type="Pfam" id="PF03567">
    <property type="entry name" value="Sulfotransfer_2"/>
    <property type="match status" value="1"/>
</dbReference>
<name>A0A8T0E6X2_ARGBR</name>
<dbReference type="GO" id="GO:0003924">
    <property type="term" value="F:GTPase activity"/>
    <property type="evidence" value="ECO:0007669"/>
    <property type="project" value="InterPro"/>
</dbReference>
<evidence type="ECO:0000256" key="7">
    <source>
        <dbReference type="ARBA" id="ARBA00022989"/>
    </source>
</evidence>
<dbReference type="InterPro" id="IPR027417">
    <property type="entry name" value="P-loop_NTPase"/>
</dbReference>
<evidence type="ECO:0000256" key="6">
    <source>
        <dbReference type="ARBA" id="ARBA00022968"/>
    </source>
</evidence>
<keyword evidence="13" id="KW-1185">Reference proteome</keyword>
<keyword evidence="8" id="KW-0342">GTP-binding</keyword>
<dbReference type="GO" id="GO:0016020">
    <property type="term" value="C:membrane"/>
    <property type="evidence" value="ECO:0007669"/>
    <property type="project" value="UniProtKB-SubCell"/>
</dbReference>
<dbReference type="EMBL" id="JABXBU010002230">
    <property type="protein sequence ID" value="KAF8767533.1"/>
    <property type="molecule type" value="Genomic_DNA"/>
</dbReference>